<feature type="domain" description="Immunoglobulin V-set" evidence="5">
    <location>
        <begin position="47"/>
        <end position="129"/>
    </location>
</feature>
<keyword evidence="1" id="KW-0391">Immunity</keyword>
<evidence type="ECO:0000259" key="5">
    <source>
        <dbReference type="SMART" id="SM00406"/>
    </source>
</evidence>
<feature type="region of interest" description="Disordered" evidence="4">
    <location>
        <begin position="206"/>
        <end position="242"/>
    </location>
</feature>
<dbReference type="InterPro" id="IPR036179">
    <property type="entry name" value="Ig-like_dom_sf"/>
</dbReference>
<dbReference type="GO" id="GO:0005576">
    <property type="term" value="C:extracellular region"/>
    <property type="evidence" value="ECO:0007669"/>
    <property type="project" value="UniProtKB-ARBA"/>
</dbReference>
<dbReference type="InterPro" id="IPR050199">
    <property type="entry name" value="IgHV"/>
</dbReference>
<dbReference type="Proteomes" id="UP000694419">
    <property type="component" value="Unplaced"/>
</dbReference>
<evidence type="ECO:0000256" key="2">
    <source>
        <dbReference type="ARBA" id="ARBA00023130"/>
    </source>
</evidence>
<keyword evidence="7" id="KW-1185">Reference proteome</keyword>
<dbReference type="InterPro" id="IPR013783">
    <property type="entry name" value="Ig-like_fold"/>
</dbReference>
<dbReference type="SUPFAM" id="SSF48726">
    <property type="entry name" value="Immunoglobulin"/>
    <property type="match status" value="2"/>
</dbReference>
<evidence type="ECO:0000313" key="6">
    <source>
        <dbReference type="Ensembl" id="ENSCPGP00000012643.1"/>
    </source>
</evidence>
<dbReference type="InterPro" id="IPR013106">
    <property type="entry name" value="Ig_V-set"/>
</dbReference>
<dbReference type="AlphaFoldDB" id="A0A8C3JR93"/>
<proteinExistence type="predicted"/>
<keyword evidence="3" id="KW-1280">Immunoglobulin</keyword>
<dbReference type="SMART" id="SM00406">
    <property type="entry name" value="IGv"/>
    <property type="match status" value="2"/>
</dbReference>
<sequence>GTQYAPSVKGRFTISRDNSQSTLTLQMNSLKEEDTATFYCAKCAGTDCCGGRRDMSATTSLTPPETPDWTPPPCPDPCTQPTYFPEPRTVYAPSVKGRFTISRDNSQSTVTLQMNSLKEEDTATYYCAKNADGGGGAAYAGGGPDPIPVSPHPTISPNPFPHRPRACTESGPWHQAQTPVLTPNSCLLTQIPALQPLCQGSGVTSISPGTDWGQQTPGIFPKSSPQVSAPLSRAPTFLPHIPKSQHLPQNLCFQTDPLSLG</sequence>
<dbReference type="Ensembl" id="ENSCPGT00000013861.1">
    <property type="protein sequence ID" value="ENSCPGP00000012643.1"/>
    <property type="gene ID" value="ENSCPGG00000008980.1"/>
</dbReference>
<reference evidence="6" key="2">
    <citation type="submission" date="2025-09" db="UniProtKB">
        <authorList>
            <consortium name="Ensembl"/>
        </authorList>
    </citation>
    <scope>IDENTIFICATION</scope>
</reference>
<evidence type="ECO:0000256" key="3">
    <source>
        <dbReference type="ARBA" id="ARBA00043265"/>
    </source>
</evidence>
<dbReference type="PANTHER" id="PTHR23266">
    <property type="entry name" value="IMMUNOGLOBULIN HEAVY CHAIN"/>
    <property type="match status" value="1"/>
</dbReference>
<protein>
    <recommendedName>
        <fullName evidence="5">Immunoglobulin V-set domain-containing protein</fullName>
    </recommendedName>
</protein>
<evidence type="ECO:0000256" key="4">
    <source>
        <dbReference type="SAM" id="MobiDB-lite"/>
    </source>
</evidence>
<dbReference type="Pfam" id="PF07686">
    <property type="entry name" value="V-set"/>
    <property type="match status" value="1"/>
</dbReference>
<accession>A0A8C3JR93</accession>
<evidence type="ECO:0000313" key="7">
    <source>
        <dbReference type="Proteomes" id="UP000694419"/>
    </source>
</evidence>
<dbReference type="GO" id="GO:0019814">
    <property type="term" value="C:immunoglobulin complex"/>
    <property type="evidence" value="ECO:0007669"/>
    <property type="project" value="UniProtKB-KW"/>
</dbReference>
<dbReference type="GO" id="GO:0002250">
    <property type="term" value="P:adaptive immune response"/>
    <property type="evidence" value="ECO:0007669"/>
    <property type="project" value="UniProtKB-KW"/>
</dbReference>
<evidence type="ECO:0000256" key="1">
    <source>
        <dbReference type="ARBA" id="ARBA00022859"/>
    </source>
</evidence>
<keyword evidence="2" id="KW-1064">Adaptive immunity</keyword>
<feature type="compositionally biased region" description="Polar residues" evidence="4">
    <location>
        <begin position="206"/>
        <end position="229"/>
    </location>
</feature>
<reference evidence="6" key="1">
    <citation type="submission" date="2025-08" db="UniProtKB">
        <authorList>
            <consortium name="Ensembl"/>
        </authorList>
    </citation>
    <scope>IDENTIFICATION</scope>
</reference>
<dbReference type="Gene3D" id="2.60.40.10">
    <property type="entry name" value="Immunoglobulins"/>
    <property type="match status" value="2"/>
</dbReference>
<name>A0A8C3JR93_9CHAR</name>
<feature type="domain" description="Immunoglobulin V-set" evidence="5">
    <location>
        <begin position="5"/>
        <end position="42"/>
    </location>
</feature>
<organism evidence="6 7">
    <name type="scientific">Calidris pygmaea</name>
    <name type="common">Spoon-billed sandpiper</name>
    <dbReference type="NCBI Taxonomy" id="425635"/>
    <lineage>
        <taxon>Eukaryota</taxon>
        <taxon>Metazoa</taxon>
        <taxon>Chordata</taxon>
        <taxon>Craniata</taxon>
        <taxon>Vertebrata</taxon>
        <taxon>Euteleostomi</taxon>
        <taxon>Archelosauria</taxon>
        <taxon>Archosauria</taxon>
        <taxon>Dinosauria</taxon>
        <taxon>Saurischia</taxon>
        <taxon>Theropoda</taxon>
        <taxon>Coelurosauria</taxon>
        <taxon>Aves</taxon>
        <taxon>Neognathae</taxon>
        <taxon>Neoaves</taxon>
        <taxon>Charadriiformes</taxon>
        <taxon>Scolopacidae</taxon>
        <taxon>Calidris</taxon>
    </lineage>
</organism>